<evidence type="ECO:0000313" key="2">
    <source>
        <dbReference type="Proteomes" id="UP000324222"/>
    </source>
</evidence>
<organism evidence="1 2">
    <name type="scientific">Portunus trituberculatus</name>
    <name type="common">Swimming crab</name>
    <name type="synonym">Neptunus trituberculatus</name>
    <dbReference type="NCBI Taxonomy" id="210409"/>
    <lineage>
        <taxon>Eukaryota</taxon>
        <taxon>Metazoa</taxon>
        <taxon>Ecdysozoa</taxon>
        <taxon>Arthropoda</taxon>
        <taxon>Crustacea</taxon>
        <taxon>Multicrustacea</taxon>
        <taxon>Malacostraca</taxon>
        <taxon>Eumalacostraca</taxon>
        <taxon>Eucarida</taxon>
        <taxon>Decapoda</taxon>
        <taxon>Pleocyemata</taxon>
        <taxon>Brachyura</taxon>
        <taxon>Eubrachyura</taxon>
        <taxon>Portunoidea</taxon>
        <taxon>Portunidae</taxon>
        <taxon>Portuninae</taxon>
        <taxon>Portunus</taxon>
    </lineage>
</organism>
<proteinExistence type="predicted"/>
<dbReference type="AlphaFoldDB" id="A0A5B7F271"/>
<sequence>MFPRMGLRAMNPRTAATICIFSVGSQHVSFTHKLQLFIGTGVTFLHTGNPLVTPRTRGGPLHTKLRHVTPLPAHPLVTGIGSLTSVGRNSKLNYMVPADSTPTALQAFSHVCRHGNHCSNLGPLQGYHRSPF</sequence>
<gene>
    <name evidence="1" type="ORF">E2C01_032861</name>
</gene>
<comment type="caution">
    <text evidence="1">The sequence shown here is derived from an EMBL/GenBank/DDBJ whole genome shotgun (WGS) entry which is preliminary data.</text>
</comment>
<reference evidence="1 2" key="1">
    <citation type="submission" date="2019-05" db="EMBL/GenBank/DDBJ databases">
        <title>Another draft genome of Portunus trituberculatus and its Hox gene families provides insights of decapod evolution.</title>
        <authorList>
            <person name="Jeong J.-H."/>
            <person name="Song I."/>
            <person name="Kim S."/>
            <person name="Choi T."/>
            <person name="Kim D."/>
            <person name="Ryu S."/>
            <person name="Kim W."/>
        </authorList>
    </citation>
    <scope>NUCLEOTIDE SEQUENCE [LARGE SCALE GENOMIC DNA]</scope>
    <source>
        <tissue evidence="1">Muscle</tissue>
    </source>
</reference>
<evidence type="ECO:0000313" key="1">
    <source>
        <dbReference type="EMBL" id="MPC39329.1"/>
    </source>
</evidence>
<dbReference type="Proteomes" id="UP000324222">
    <property type="component" value="Unassembled WGS sequence"/>
</dbReference>
<name>A0A5B7F271_PORTR</name>
<keyword evidence="2" id="KW-1185">Reference proteome</keyword>
<dbReference type="EMBL" id="VSRR010004329">
    <property type="protein sequence ID" value="MPC39329.1"/>
    <property type="molecule type" value="Genomic_DNA"/>
</dbReference>
<accession>A0A5B7F271</accession>
<protein>
    <submittedName>
        <fullName evidence="1">Uncharacterized protein</fullName>
    </submittedName>
</protein>